<dbReference type="Pfam" id="PF00089">
    <property type="entry name" value="Trypsin"/>
    <property type="match status" value="3"/>
</dbReference>
<feature type="domain" description="Peptidase S1" evidence="9">
    <location>
        <begin position="318"/>
        <end position="512"/>
    </location>
</feature>
<dbReference type="Proteomes" id="UP000504633">
    <property type="component" value="Unplaced"/>
</dbReference>
<dbReference type="FunFam" id="2.40.10.10:FF:000068">
    <property type="entry name" value="transmembrane protease serine 2"/>
    <property type="match status" value="2"/>
</dbReference>
<dbReference type="InterPro" id="IPR001254">
    <property type="entry name" value="Trypsin_dom"/>
</dbReference>
<dbReference type="GeneID" id="111596123"/>
<feature type="region of interest" description="Disordered" evidence="7">
    <location>
        <begin position="579"/>
        <end position="598"/>
    </location>
</feature>
<feature type="domain" description="Peptidase S1" evidence="9">
    <location>
        <begin position="37"/>
        <end position="271"/>
    </location>
</feature>
<dbReference type="GO" id="GO:0006508">
    <property type="term" value="P:proteolysis"/>
    <property type="evidence" value="ECO:0007669"/>
    <property type="project" value="UniProtKB-KW"/>
</dbReference>
<dbReference type="InterPro" id="IPR001314">
    <property type="entry name" value="Peptidase_S1A"/>
</dbReference>
<dbReference type="SMART" id="SM00020">
    <property type="entry name" value="Tryp_SPc"/>
    <property type="match status" value="3"/>
</dbReference>
<dbReference type="InterPro" id="IPR018114">
    <property type="entry name" value="TRYPSIN_HIS"/>
</dbReference>
<dbReference type="AlphaFoldDB" id="A0A6J2SWX7"/>
<keyword evidence="4 6" id="KW-0720">Serine protease</keyword>
<dbReference type="PROSITE" id="PS00134">
    <property type="entry name" value="TRYPSIN_HIS"/>
    <property type="match status" value="2"/>
</dbReference>
<dbReference type="InterPro" id="IPR043504">
    <property type="entry name" value="Peptidase_S1_PA_chymotrypsin"/>
</dbReference>
<dbReference type="CDD" id="cd00190">
    <property type="entry name" value="Tryp_SPc"/>
    <property type="match status" value="3"/>
</dbReference>
<feature type="compositionally biased region" description="Polar residues" evidence="7">
    <location>
        <begin position="579"/>
        <end position="593"/>
    </location>
</feature>
<dbReference type="GO" id="GO:0005576">
    <property type="term" value="C:extracellular region"/>
    <property type="evidence" value="ECO:0007669"/>
    <property type="project" value="UniProtKB-SubCell"/>
</dbReference>
<evidence type="ECO:0000259" key="9">
    <source>
        <dbReference type="PROSITE" id="PS50240"/>
    </source>
</evidence>
<evidence type="ECO:0000256" key="4">
    <source>
        <dbReference type="ARBA" id="ARBA00022825"/>
    </source>
</evidence>
<keyword evidence="3 6" id="KW-0378">Hydrolase</keyword>
<evidence type="ECO:0000313" key="10">
    <source>
        <dbReference type="Proteomes" id="UP000504633"/>
    </source>
</evidence>
<dbReference type="InterPro" id="IPR033116">
    <property type="entry name" value="TRYPSIN_SER"/>
</dbReference>
<dbReference type="Gene3D" id="2.40.10.10">
    <property type="entry name" value="Trypsin-like serine proteases"/>
    <property type="match status" value="4"/>
</dbReference>
<dbReference type="FunFam" id="2.40.10.10:FF:000137">
    <property type="entry name" value="GD22965"/>
    <property type="match status" value="1"/>
</dbReference>
<dbReference type="PROSITE" id="PS00135">
    <property type="entry name" value="TRYPSIN_SER"/>
    <property type="match status" value="2"/>
</dbReference>
<dbReference type="FunFam" id="2.40.10.10:FF:000036">
    <property type="entry name" value="Trypsin beta"/>
    <property type="match status" value="1"/>
</dbReference>
<keyword evidence="10" id="KW-1185">Reference proteome</keyword>
<dbReference type="PANTHER" id="PTHR24252:SF7">
    <property type="entry name" value="HYALIN"/>
    <property type="match status" value="1"/>
</dbReference>
<feature type="domain" description="Peptidase S1" evidence="9">
    <location>
        <begin position="520"/>
        <end position="757"/>
    </location>
</feature>
<evidence type="ECO:0000256" key="3">
    <source>
        <dbReference type="ARBA" id="ARBA00022801"/>
    </source>
</evidence>
<keyword evidence="2 6" id="KW-0645">Protease</keyword>
<gene>
    <name evidence="11" type="primary">LOC111596123</name>
</gene>
<sequence length="759" mass="81096">MKVLAFTLLALVAASAQAGKLTDALVKVIPSFPTGFVINGTEADPHSAPYIVSLGTNFNKHSHICGGTIINKEWIVTAAHCISNPVGMSAIAGLHIRAEVDERTQHRQIDFGRVHEQYSGGVGPFDIAVLHVSEPFEFNEFVSPATLPSREEIHEGETHLYGWGQPKSYIFTPAKTLLTITTEIVNYEQCKEVLPEDAPLASTNLCSDSLQESKSACNGDSGGPLVVEHADAASELIGVVSWGYIPCGLANMPSVYTRVSAYVDWIAKIQSAFYILKQSTEMKVVAVTLFALLAASAQAGKLSDSLVKVIPSFATGFVINGTDAEPHQAPYIVSLSNNFNNHSHICGGTIVNKEWIVTAAHCISNPVGMSVIAGLHERTEVDERTQHRQIDFGRIHEQFGGGVGPYDIAVLHTITTNIINYDECLYLMPANSSLAASNICSDSLQQSKSACNGDSGGPLVVEHDDAASELIGIVSWGYIPCGLASSTAVNMKLFVVLIALAVASAKANIIGWPGFPEGRIINGNEARAGEAPFIVSLQTTKNAHYCAGSLISDRVVLTAAHCMTYANFQVVAGAHSRSDNSQTQVRQASSSRQTVHEKYDGGVGPYDLGLIFLEKPFDINALTRDGSAPVSTISLATNQFTANTDGVLFGWGRDNSGSLPDKLQKLDVDIIGYNECLAQLPRGNKLADSNICTYTAGTTDGACNGDSGGPLVNKKADGSYQLVGIVSWGYTPCASTKYPSVYTYTGAYTSWIQEHSNDY</sequence>
<organism evidence="10 11">
    <name type="scientific">Drosophila hydei</name>
    <name type="common">Fruit fly</name>
    <dbReference type="NCBI Taxonomy" id="7224"/>
    <lineage>
        <taxon>Eukaryota</taxon>
        <taxon>Metazoa</taxon>
        <taxon>Ecdysozoa</taxon>
        <taxon>Arthropoda</taxon>
        <taxon>Hexapoda</taxon>
        <taxon>Insecta</taxon>
        <taxon>Pterygota</taxon>
        <taxon>Neoptera</taxon>
        <taxon>Endopterygota</taxon>
        <taxon>Diptera</taxon>
        <taxon>Brachycera</taxon>
        <taxon>Muscomorpha</taxon>
        <taxon>Ephydroidea</taxon>
        <taxon>Drosophilidae</taxon>
        <taxon>Drosophila</taxon>
    </lineage>
</organism>
<evidence type="ECO:0000256" key="6">
    <source>
        <dbReference type="RuleBase" id="RU363034"/>
    </source>
</evidence>
<evidence type="ECO:0000256" key="2">
    <source>
        <dbReference type="ARBA" id="ARBA00022670"/>
    </source>
</evidence>
<evidence type="ECO:0000313" key="11">
    <source>
        <dbReference type="RefSeq" id="XP_030080384.1"/>
    </source>
</evidence>
<dbReference type="PANTHER" id="PTHR24252">
    <property type="entry name" value="ACROSIN-RELATED"/>
    <property type="match status" value="1"/>
</dbReference>
<evidence type="ECO:0000256" key="1">
    <source>
        <dbReference type="ARBA" id="ARBA00004239"/>
    </source>
</evidence>
<accession>A0A6J2SWX7</accession>
<reference evidence="11" key="1">
    <citation type="submission" date="2025-08" db="UniProtKB">
        <authorList>
            <consortium name="RefSeq"/>
        </authorList>
    </citation>
    <scope>IDENTIFICATION</scope>
    <source>
        <strain evidence="11">15085-1641.00</strain>
        <tissue evidence="11">Whole body</tissue>
    </source>
</reference>
<dbReference type="OrthoDB" id="10061449at2759"/>
<dbReference type="OMA" id="IVPEREC"/>
<evidence type="ECO:0000256" key="7">
    <source>
        <dbReference type="SAM" id="MobiDB-lite"/>
    </source>
</evidence>
<feature type="signal peptide" evidence="8">
    <location>
        <begin position="1"/>
        <end position="18"/>
    </location>
</feature>
<name>A0A6J2SWX7_DROHY</name>
<protein>
    <submittedName>
        <fullName evidence="11">Transmembrane protease serine 9</fullName>
    </submittedName>
</protein>
<proteinExistence type="predicted"/>
<evidence type="ECO:0000256" key="8">
    <source>
        <dbReference type="SAM" id="SignalP"/>
    </source>
</evidence>
<dbReference type="RefSeq" id="XP_030080384.1">
    <property type="nucleotide sequence ID" value="XM_030224524.1"/>
</dbReference>
<feature type="chain" id="PRO_5027045895" evidence="8">
    <location>
        <begin position="19"/>
        <end position="759"/>
    </location>
</feature>
<keyword evidence="5" id="KW-1015">Disulfide bond</keyword>
<keyword evidence="11" id="KW-0812">Transmembrane</keyword>
<dbReference type="PROSITE" id="PS50240">
    <property type="entry name" value="TRYPSIN_DOM"/>
    <property type="match status" value="3"/>
</dbReference>
<dbReference type="SUPFAM" id="SSF50494">
    <property type="entry name" value="Trypsin-like serine proteases"/>
    <property type="match status" value="3"/>
</dbReference>
<dbReference type="PRINTS" id="PR00722">
    <property type="entry name" value="CHYMOTRYPSIN"/>
</dbReference>
<keyword evidence="8" id="KW-0732">Signal</keyword>
<dbReference type="GO" id="GO:0004252">
    <property type="term" value="F:serine-type endopeptidase activity"/>
    <property type="evidence" value="ECO:0007669"/>
    <property type="project" value="InterPro"/>
</dbReference>
<dbReference type="InterPro" id="IPR009003">
    <property type="entry name" value="Peptidase_S1_PA"/>
</dbReference>
<dbReference type="KEGG" id="dhe:111596123"/>
<keyword evidence="11" id="KW-0472">Membrane</keyword>
<evidence type="ECO:0000256" key="5">
    <source>
        <dbReference type="ARBA" id="ARBA00023157"/>
    </source>
</evidence>
<comment type="subcellular location">
    <subcellularLocation>
        <location evidence="1">Secreted</location>
        <location evidence="1">Extracellular space</location>
    </subcellularLocation>
</comment>